<dbReference type="Pfam" id="PF10510">
    <property type="entry name" value="PIG-S"/>
    <property type="match status" value="1"/>
</dbReference>
<sequence length="785" mass="84747">MAEIAAGEASAPPPPPAPSTSGEISGGRPASNPTSTGSSPPSRTTKPGVKRLVLTASVLLSFLLGLPFLLKSTEIHRSPLPSDAITALAHRLHSNPPSFPCGLHAVFLRPGSGPSDASLASRLERAISGQLQLLPAPPTAGNVSVSATVESAGGCSSSSSVGSRWQCGVVTTADLVLGDEVFDELLHSALGSGGGDGSMVYTVVVVEIDDAEEMRVVIGKHRHAWLVGKVDEAKAVSSIGKVFVKYFMNGGIEEGETGIGKGEFMPIGSDGNAVLSFSLLNADPSGWVYDWDFEKIGERMLDPVIEALRPIAKINIESQVLYHTPKSSYSYADDKLGGNVLSMGDIPFFVNSNEWHLDTSISATGRSKVLQFVVYVPSAKECPLHLQLPDGGISKTNAFISPMWGGVLIWNPPDCSPGSRKTHGTRKKMSSQELMETLEIFIGQLRQLFGLKPSYRSQDMDMSTKIVASEKGFTEWELDLLYRHHACSNLLSCLTTLESLSRLVRSLPRMIVMDEIGRQVELSLEAANLAQRNATLGISDSSAGKARALAEDAFFHPSIMSISYASIEHYFAIYMCTRKWLKRPPDARLRSRHTGVLVKLALLKEYVTDTNNSDSGNSFIPTTSTSSRPTIDGLEAEPLLDLDFNMSEPHFDLAVAAAGTFDMSLPRCRKLDTVAASATSTAWKPSRPSAFVGYVVPRSPGGQDIVDAFLTGECPEFEVERIFKLISAEFQHHVALAVAMKTRSSRGHQKRRRDTADDDIDAGRARDAPPSPPWARAWQSSSSRH</sequence>
<evidence type="ECO:0000313" key="11">
    <source>
        <dbReference type="EMBL" id="RLN03273.1"/>
    </source>
</evidence>
<feature type="compositionally biased region" description="Basic residues" evidence="10">
    <location>
        <begin position="743"/>
        <end position="753"/>
    </location>
</feature>
<evidence type="ECO:0000256" key="5">
    <source>
        <dbReference type="ARBA" id="ARBA00022692"/>
    </source>
</evidence>
<keyword evidence="12" id="KW-1185">Reference proteome</keyword>
<comment type="pathway">
    <text evidence="2">Glycolipid biosynthesis; glycosylphosphatidylinositol-anchor biosynthesis.</text>
</comment>
<dbReference type="Proteomes" id="UP000275267">
    <property type="component" value="Unassembled WGS sequence"/>
</dbReference>
<comment type="caution">
    <text evidence="11">The sequence shown here is derived from an EMBL/GenBank/DDBJ whole genome shotgun (WGS) entry which is preliminary data.</text>
</comment>
<keyword evidence="7" id="KW-1133">Transmembrane helix</keyword>
<evidence type="ECO:0000256" key="6">
    <source>
        <dbReference type="ARBA" id="ARBA00022824"/>
    </source>
</evidence>
<keyword evidence="9" id="KW-0325">Glycoprotein</keyword>
<organism evidence="11 12">
    <name type="scientific">Panicum miliaceum</name>
    <name type="common">Proso millet</name>
    <name type="synonym">Broomcorn millet</name>
    <dbReference type="NCBI Taxonomy" id="4540"/>
    <lineage>
        <taxon>Eukaryota</taxon>
        <taxon>Viridiplantae</taxon>
        <taxon>Streptophyta</taxon>
        <taxon>Embryophyta</taxon>
        <taxon>Tracheophyta</taxon>
        <taxon>Spermatophyta</taxon>
        <taxon>Magnoliopsida</taxon>
        <taxon>Liliopsida</taxon>
        <taxon>Poales</taxon>
        <taxon>Poaceae</taxon>
        <taxon>PACMAD clade</taxon>
        <taxon>Panicoideae</taxon>
        <taxon>Panicodae</taxon>
        <taxon>Paniceae</taxon>
        <taxon>Panicinae</taxon>
        <taxon>Panicum</taxon>
        <taxon>Panicum sect. Panicum</taxon>
    </lineage>
</organism>
<feature type="region of interest" description="Disordered" evidence="10">
    <location>
        <begin position="1"/>
        <end position="48"/>
    </location>
</feature>
<dbReference type="OrthoDB" id="28748at2759"/>
<dbReference type="UniPathway" id="UPA00196"/>
<dbReference type="EMBL" id="PQIB02000008">
    <property type="protein sequence ID" value="RLN03273.1"/>
    <property type="molecule type" value="Genomic_DNA"/>
</dbReference>
<evidence type="ECO:0000256" key="8">
    <source>
        <dbReference type="ARBA" id="ARBA00023136"/>
    </source>
</evidence>
<evidence type="ECO:0000256" key="9">
    <source>
        <dbReference type="ARBA" id="ARBA00023180"/>
    </source>
</evidence>
<feature type="compositionally biased region" description="Low complexity" evidence="10">
    <location>
        <begin position="19"/>
        <end position="48"/>
    </location>
</feature>
<dbReference type="InterPro" id="IPR019540">
    <property type="entry name" value="PtdIno-glycan_biosynth_class_S"/>
</dbReference>
<gene>
    <name evidence="11" type="ORF">C2845_PM13G16590</name>
</gene>
<keyword evidence="5" id="KW-0812">Transmembrane</keyword>
<dbReference type="GO" id="GO:0042765">
    <property type="term" value="C:GPI-anchor transamidase complex"/>
    <property type="evidence" value="ECO:0007669"/>
    <property type="project" value="InterPro"/>
</dbReference>
<dbReference type="PANTHER" id="PTHR21072">
    <property type="entry name" value="GPI TRANSAMIDASE COMPONENT PIG-S"/>
    <property type="match status" value="1"/>
</dbReference>
<evidence type="ECO:0000256" key="3">
    <source>
        <dbReference type="ARBA" id="ARBA00005316"/>
    </source>
</evidence>
<dbReference type="AlphaFoldDB" id="A0A3L6RFU9"/>
<dbReference type="STRING" id="4540.A0A3L6RFU9"/>
<evidence type="ECO:0000256" key="4">
    <source>
        <dbReference type="ARBA" id="ARBA00022502"/>
    </source>
</evidence>
<reference evidence="12" key="1">
    <citation type="journal article" date="2019" name="Nat. Commun.">
        <title>The genome of broomcorn millet.</title>
        <authorList>
            <person name="Zou C."/>
            <person name="Miki D."/>
            <person name="Li D."/>
            <person name="Tang Q."/>
            <person name="Xiao L."/>
            <person name="Rajput S."/>
            <person name="Deng P."/>
            <person name="Jia W."/>
            <person name="Huang R."/>
            <person name="Zhang M."/>
            <person name="Sun Y."/>
            <person name="Hu J."/>
            <person name="Fu X."/>
            <person name="Schnable P.S."/>
            <person name="Li F."/>
            <person name="Zhang H."/>
            <person name="Feng B."/>
            <person name="Zhu X."/>
            <person name="Liu R."/>
            <person name="Schnable J.C."/>
            <person name="Zhu J.-K."/>
            <person name="Zhang H."/>
        </authorList>
    </citation>
    <scope>NUCLEOTIDE SEQUENCE [LARGE SCALE GENOMIC DNA]</scope>
</reference>
<feature type="compositionally biased region" description="Low complexity" evidence="10">
    <location>
        <begin position="1"/>
        <end position="10"/>
    </location>
</feature>
<evidence type="ECO:0000256" key="7">
    <source>
        <dbReference type="ARBA" id="ARBA00022989"/>
    </source>
</evidence>
<keyword evidence="8" id="KW-0472">Membrane</keyword>
<evidence type="ECO:0000256" key="10">
    <source>
        <dbReference type="SAM" id="MobiDB-lite"/>
    </source>
</evidence>
<keyword evidence="4" id="KW-0337">GPI-anchor biosynthesis</keyword>
<accession>A0A3L6RFU9</accession>
<comment type="subcellular location">
    <subcellularLocation>
        <location evidence="1">Endoplasmic reticulum membrane</location>
        <topology evidence="1">Multi-pass membrane protein</topology>
    </subcellularLocation>
</comment>
<evidence type="ECO:0000313" key="12">
    <source>
        <dbReference type="Proteomes" id="UP000275267"/>
    </source>
</evidence>
<feature type="region of interest" description="Disordered" evidence="10">
    <location>
        <begin position="741"/>
        <end position="785"/>
    </location>
</feature>
<dbReference type="PANTHER" id="PTHR21072:SF13">
    <property type="entry name" value="GPI TRANSAMIDASE COMPONENT PIG-S"/>
    <property type="match status" value="1"/>
</dbReference>
<dbReference type="GO" id="GO:0006506">
    <property type="term" value="P:GPI anchor biosynthetic process"/>
    <property type="evidence" value="ECO:0007669"/>
    <property type="project" value="UniProtKB-UniPathway"/>
</dbReference>
<evidence type="ECO:0000256" key="1">
    <source>
        <dbReference type="ARBA" id="ARBA00004477"/>
    </source>
</evidence>
<keyword evidence="6" id="KW-0256">Endoplasmic reticulum</keyword>
<proteinExistence type="inferred from homology"/>
<comment type="similarity">
    <text evidence="3">Belongs to the PIGS family.</text>
</comment>
<evidence type="ECO:0000256" key="2">
    <source>
        <dbReference type="ARBA" id="ARBA00004687"/>
    </source>
</evidence>
<protein>
    <submittedName>
        <fullName evidence="11">GPI transamidase component PIG-S</fullName>
    </submittedName>
</protein>
<dbReference type="GO" id="GO:0016255">
    <property type="term" value="P:attachment of GPI anchor to protein"/>
    <property type="evidence" value="ECO:0007669"/>
    <property type="project" value="InterPro"/>
</dbReference>
<name>A0A3L6RFU9_PANMI</name>